<organism evidence="2 3">
    <name type="scientific">Hymenobacter rubripertinctus</name>
    <dbReference type="NCBI Taxonomy" id="2029981"/>
    <lineage>
        <taxon>Bacteria</taxon>
        <taxon>Pseudomonadati</taxon>
        <taxon>Bacteroidota</taxon>
        <taxon>Cytophagia</taxon>
        <taxon>Cytophagales</taxon>
        <taxon>Hymenobacteraceae</taxon>
        <taxon>Hymenobacter</taxon>
    </lineage>
</organism>
<keyword evidence="3" id="KW-1185">Reference proteome</keyword>
<dbReference type="OrthoDB" id="9764164at2"/>
<dbReference type="Proteomes" id="UP000284250">
    <property type="component" value="Unassembled WGS sequence"/>
</dbReference>
<name>A0A418QXX8_9BACT</name>
<evidence type="ECO:0000256" key="1">
    <source>
        <dbReference type="SAM" id="SignalP"/>
    </source>
</evidence>
<keyword evidence="1" id="KW-0732">Signal</keyword>
<gene>
    <name evidence="2" type="ORF">D0T11_10655</name>
</gene>
<dbReference type="Gene3D" id="3.40.50.1110">
    <property type="entry name" value="SGNH hydrolase"/>
    <property type="match status" value="2"/>
</dbReference>
<dbReference type="SUPFAM" id="SSF52266">
    <property type="entry name" value="SGNH hydrolase"/>
    <property type="match status" value="1"/>
</dbReference>
<dbReference type="GO" id="GO:0016788">
    <property type="term" value="F:hydrolase activity, acting on ester bonds"/>
    <property type="evidence" value="ECO:0007669"/>
    <property type="project" value="UniProtKB-ARBA"/>
</dbReference>
<accession>A0A418QXX8</accession>
<proteinExistence type="predicted"/>
<protein>
    <submittedName>
        <fullName evidence="2">G-D-S-L family lipolytic protein</fullName>
    </submittedName>
</protein>
<feature type="signal peptide" evidence="1">
    <location>
        <begin position="1"/>
        <end position="25"/>
    </location>
</feature>
<dbReference type="RefSeq" id="WP_119655781.1">
    <property type="nucleotide sequence ID" value="NZ_JBHUOI010000015.1"/>
</dbReference>
<comment type="caution">
    <text evidence="2">The sequence shown here is derived from an EMBL/GenBank/DDBJ whole genome shotgun (WGS) entry which is preliminary data.</text>
</comment>
<reference evidence="2 3" key="1">
    <citation type="submission" date="2019-01" db="EMBL/GenBank/DDBJ databases">
        <title>Hymenobacter humicola sp. nov., isolated from soils in Antarctica.</title>
        <authorList>
            <person name="Sedlacek I."/>
            <person name="Holochova P."/>
            <person name="Kralova S."/>
            <person name="Pantucek R."/>
            <person name="Stankova E."/>
            <person name="Vrbovska V."/>
            <person name="Kristofova L."/>
            <person name="Svec P."/>
            <person name="Busse H.-J."/>
        </authorList>
    </citation>
    <scope>NUCLEOTIDE SEQUENCE [LARGE SCALE GENOMIC DNA]</scope>
    <source>
        <strain evidence="2 3">CCM 8852</strain>
    </source>
</reference>
<evidence type="ECO:0000313" key="3">
    <source>
        <dbReference type="Proteomes" id="UP000284250"/>
    </source>
</evidence>
<dbReference type="AlphaFoldDB" id="A0A418QXX8"/>
<dbReference type="EMBL" id="QYCN01000014">
    <property type="protein sequence ID" value="RIY10001.1"/>
    <property type="molecule type" value="Genomic_DNA"/>
</dbReference>
<evidence type="ECO:0000313" key="2">
    <source>
        <dbReference type="EMBL" id="RIY10001.1"/>
    </source>
</evidence>
<feature type="chain" id="PRO_5019261826" evidence="1">
    <location>
        <begin position="26"/>
        <end position="482"/>
    </location>
</feature>
<sequence>MMTSFLLRKATPLALLAGLGLTACQPDLEGDFSPSNGGVDFSNYIAVGNSLTAGFSDGGLYLTGQQQSYPALLAQQFKTVGGGEFVQPLFNVANQQNGSGYLRLAGFTAAGSPITASVATNLALRQGATATRPLYTKFTDPVNNLGVPGIRLSDVETAGYGSVLGNPYFERISPDNSNQTYLARVTASNPTFFTNWLGNNDVLGYATAGGAASFLTPTADFTAKNAKIIDALTAKGAKGVVATIPDVTNIPFFTTVGPSFRATLEAAKVPAIVVTTGGFSGTPGAPPTRKVIPVNTIRNANGSSGNQLFTLTSSPYLPLFGMPNKGKAWRDVYNQAKPSLPAFVTLGLFLQLQGVDTVQAFGATAAHPFPSTLVLDDAEQVLVKDATTAFNNSIKAKAAEKGLGVFDANTFFAQVASNGIVTNGISNTAGFITGNLFSLDGVHPTPRGYAIVANEMIKVINSTYGAKVPTVNPNDYQGVKFP</sequence>
<dbReference type="InterPro" id="IPR036514">
    <property type="entry name" value="SGNH_hydro_sf"/>
</dbReference>